<sequence length="342" mass="37767">MEEEPPFLMGATADTWQSCLTFSKKCGNDPRFLGSCVVVVDLEDVDSLVTDKTFRNAVPLPKKWRRQFLERVDKITKQRHKMRLKMSRRHSSQQLVSSRGPTTPASASAVTSQSMRSPAGAYPPMDATSRTFDDALSSSRSGSSWMMTPVSTSGVSDSDSNYQMMQSGVQPSSSDPNGLDDRQYYDSECAAAFVSGLREFYDKLLGLCAEKERKAKGNKKKKSPSSSGHSKRQEIKSWFSSSHDFDAFVDNFQNTDLLEVFEKEKAAAQAEAQAQARAMHQLERQSSEHEVSSTSSGRSATRFGATPKSIVNAFTPQQLKSLGSFSSLTASNRSSGGQERRR</sequence>
<dbReference type="Proteomes" id="UP000486351">
    <property type="component" value="Unassembled WGS sequence"/>
</dbReference>
<protein>
    <submittedName>
        <fullName evidence="2">Uncharacterized protein</fullName>
    </submittedName>
</protein>
<evidence type="ECO:0000313" key="2">
    <source>
        <dbReference type="EMBL" id="KAE8931972.1"/>
    </source>
</evidence>
<dbReference type="EMBL" id="QXGF01001172">
    <property type="protein sequence ID" value="KAE8931972.1"/>
    <property type="molecule type" value="Genomic_DNA"/>
</dbReference>
<feature type="compositionally biased region" description="Polar residues" evidence="1">
    <location>
        <begin position="145"/>
        <end position="176"/>
    </location>
</feature>
<proteinExistence type="predicted"/>
<gene>
    <name evidence="3" type="ORF">PF008_g16957</name>
    <name evidence="2" type="ORF">PF009_g17984</name>
</gene>
<feature type="region of interest" description="Disordered" evidence="1">
    <location>
        <begin position="213"/>
        <end position="234"/>
    </location>
</feature>
<organism evidence="2 4">
    <name type="scientific">Phytophthora fragariae</name>
    <dbReference type="NCBI Taxonomy" id="53985"/>
    <lineage>
        <taxon>Eukaryota</taxon>
        <taxon>Sar</taxon>
        <taxon>Stramenopiles</taxon>
        <taxon>Oomycota</taxon>
        <taxon>Peronosporomycetes</taxon>
        <taxon>Peronosporales</taxon>
        <taxon>Peronosporaceae</taxon>
        <taxon>Phytophthora</taxon>
    </lineage>
</organism>
<feature type="region of interest" description="Disordered" evidence="1">
    <location>
        <begin position="79"/>
        <end position="181"/>
    </location>
</feature>
<feature type="compositionally biased region" description="Basic residues" evidence="1">
    <location>
        <begin position="79"/>
        <end position="91"/>
    </location>
</feature>
<accession>A0A6A3EEA6</accession>
<dbReference type="Proteomes" id="UP000429523">
    <property type="component" value="Unassembled WGS sequence"/>
</dbReference>
<feature type="compositionally biased region" description="Polar residues" evidence="1">
    <location>
        <begin position="92"/>
        <end position="116"/>
    </location>
</feature>
<name>A0A6A3EEA6_9STRA</name>
<feature type="compositionally biased region" description="Basic and acidic residues" evidence="1">
    <location>
        <begin position="280"/>
        <end position="291"/>
    </location>
</feature>
<reference evidence="2 4" key="1">
    <citation type="submission" date="2018-08" db="EMBL/GenBank/DDBJ databases">
        <title>Genomic investigation of the strawberry pathogen Phytophthora fragariae indicates pathogenicity is determined by transcriptional variation in three key races.</title>
        <authorList>
            <person name="Adams T.M."/>
            <person name="Armitage A.D."/>
            <person name="Sobczyk M.K."/>
            <person name="Bates H.J."/>
            <person name="Dunwell J.M."/>
            <person name="Nellist C.F."/>
            <person name="Harrison R.J."/>
        </authorList>
    </citation>
    <scope>NUCLEOTIDE SEQUENCE [LARGE SCALE GENOMIC DNA]</scope>
    <source>
        <strain evidence="3 5">NOV-77</strain>
        <strain evidence="2 4">NOV-9</strain>
    </source>
</reference>
<comment type="caution">
    <text evidence="2">The sequence shown here is derived from an EMBL/GenBank/DDBJ whole genome shotgun (WGS) entry which is preliminary data.</text>
</comment>
<evidence type="ECO:0000313" key="4">
    <source>
        <dbReference type="Proteomes" id="UP000429523"/>
    </source>
</evidence>
<evidence type="ECO:0000256" key="1">
    <source>
        <dbReference type="SAM" id="MobiDB-lite"/>
    </source>
</evidence>
<feature type="region of interest" description="Disordered" evidence="1">
    <location>
        <begin position="271"/>
        <end position="304"/>
    </location>
</feature>
<evidence type="ECO:0000313" key="3">
    <source>
        <dbReference type="EMBL" id="KAE9325073.1"/>
    </source>
</evidence>
<dbReference type="EMBL" id="QXFY01001195">
    <property type="protein sequence ID" value="KAE9325073.1"/>
    <property type="molecule type" value="Genomic_DNA"/>
</dbReference>
<evidence type="ECO:0000313" key="5">
    <source>
        <dbReference type="Proteomes" id="UP000486351"/>
    </source>
</evidence>
<dbReference type="AlphaFoldDB" id="A0A6A3EEA6"/>